<keyword evidence="10" id="KW-1185">Reference proteome</keyword>
<dbReference type="FunFam" id="3.30.70.580:FF:000001">
    <property type="entry name" value="tRNA pseudouridine synthase A"/>
    <property type="match status" value="1"/>
</dbReference>
<feature type="active site" description="Nucleophile" evidence="4 5">
    <location>
        <position position="52"/>
    </location>
</feature>
<dbReference type="Proteomes" id="UP000480246">
    <property type="component" value="Unassembled WGS sequence"/>
</dbReference>
<feature type="binding site" evidence="4 6">
    <location>
        <position position="110"/>
    </location>
    <ligand>
        <name>substrate</name>
    </ligand>
</feature>
<accession>A0A7C8GRI1</accession>
<protein>
    <recommendedName>
        <fullName evidence="4">tRNA pseudouridine synthase A</fullName>
        <ecNumber evidence="4">5.4.99.12</ecNumber>
    </recommendedName>
    <alternativeName>
        <fullName evidence="4">tRNA pseudouridine(38-40) synthase</fullName>
    </alternativeName>
    <alternativeName>
        <fullName evidence="4">tRNA pseudouridylate synthase I</fullName>
    </alternativeName>
    <alternativeName>
        <fullName evidence="4">tRNA-uridine isomerase I</fullName>
    </alternativeName>
</protein>
<evidence type="ECO:0000259" key="8">
    <source>
        <dbReference type="Pfam" id="PF01416"/>
    </source>
</evidence>
<dbReference type="PANTHER" id="PTHR11142:SF0">
    <property type="entry name" value="TRNA PSEUDOURIDINE SYNTHASE-LIKE 1"/>
    <property type="match status" value="1"/>
</dbReference>
<dbReference type="GO" id="GO:0160147">
    <property type="term" value="F:tRNA pseudouridine(38-40) synthase activity"/>
    <property type="evidence" value="ECO:0007669"/>
    <property type="project" value="UniProtKB-EC"/>
</dbReference>
<dbReference type="InterPro" id="IPR020094">
    <property type="entry name" value="TruA/RsuA/RluB/E/F_N"/>
</dbReference>
<comment type="similarity">
    <text evidence="1 4 7">Belongs to the tRNA pseudouridine synthase TruA family.</text>
</comment>
<feature type="domain" description="Pseudouridine synthase I TruA alpha/beta" evidence="8">
    <location>
        <begin position="5"/>
        <end position="104"/>
    </location>
</feature>
<keyword evidence="3 4" id="KW-0413">Isomerase</keyword>
<dbReference type="Gene3D" id="3.30.70.660">
    <property type="entry name" value="Pseudouridine synthase I, catalytic domain, C-terminal subdomain"/>
    <property type="match status" value="1"/>
</dbReference>
<dbReference type="CDD" id="cd02570">
    <property type="entry name" value="PseudoU_synth_EcTruA"/>
    <property type="match status" value="1"/>
</dbReference>
<dbReference type="HAMAP" id="MF_00171">
    <property type="entry name" value="TruA"/>
    <property type="match status" value="1"/>
</dbReference>
<keyword evidence="2 4" id="KW-0819">tRNA processing</keyword>
<evidence type="ECO:0000256" key="6">
    <source>
        <dbReference type="PIRSR" id="PIRSR001430-2"/>
    </source>
</evidence>
<dbReference type="GO" id="GO:0031119">
    <property type="term" value="P:tRNA pseudouridine synthesis"/>
    <property type="evidence" value="ECO:0007669"/>
    <property type="project" value="UniProtKB-UniRule"/>
</dbReference>
<dbReference type="InterPro" id="IPR020095">
    <property type="entry name" value="PsdUridine_synth_TruA_C"/>
</dbReference>
<proteinExistence type="inferred from homology"/>
<dbReference type="PIRSF" id="PIRSF001430">
    <property type="entry name" value="tRNA_psdUrid_synth"/>
    <property type="match status" value="1"/>
</dbReference>
<comment type="function">
    <text evidence="4">Formation of pseudouridine at positions 38, 39 and 40 in the anticodon stem and loop of transfer RNAs.</text>
</comment>
<dbReference type="EC" id="5.4.99.12" evidence="4"/>
<dbReference type="RefSeq" id="WP_153406157.1">
    <property type="nucleotide sequence ID" value="NZ_ML762441.1"/>
</dbReference>
<name>A0A7C8GRI1_9BACI</name>
<gene>
    <name evidence="4 9" type="primary">truA</name>
    <name evidence="9" type="ORF">F9U64_17370</name>
</gene>
<dbReference type="InterPro" id="IPR001406">
    <property type="entry name" value="PsdUridine_synth_TruA"/>
</dbReference>
<comment type="caution">
    <text evidence="4">Lacks conserved residue(s) required for the propagation of feature annotation.</text>
</comment>
<dbReference type="InterPro" id="IPR020097">
    <property type="entry name" value="PsdUridine_synth_TruA_a/b_dom"/>
</dbReference>
<comment type="caution">
    <text evidence="9">The sequence shown here is derived from an EMBL/GenBank/DDBJ whole genome shotgun (WGS) entry which is preliminary data.</text>
</comment>
<evidence type="ECO:0000256" key="4">
    <source>
        <dbReference type="HAMAP-Rule" id="MF_00171"/>
    </source>
</evidence>
<dbReference type="NCBIfam" id="TIGR00071">
    <property type="entry name" value="hisT_truA"/>
    <property type="match status" value="1"/>
</dbReference>
<feature type="domain" description="Pseudouridine synthase I TruA alpha/beta" evidence="8">
    <location>
        <begin position="143"/>
        <end position="245"/>
    </location>
</feature>
<comment type="catalytic activity">
    <reaction evidence="4 7">
        <text>uridine(38/39/40) in tRNA = pseudouridine(38/39/40) in tRNA</text>
        <dbReference type="Rhea" id="RHEA:22376"/>
        <dbReference type="Rhea" id="RHEA-COMP:10085"/>
        <dbReference type="Rhea" id="RHEA-COMP:10087"/>
        <dbReference type="ChEBI" id="CHEBI:65314"/>
        <dbReference type="ChEBI" id="CHEBI:65315"/>
        <dbReference type="EC" id="5.4.99.12"/>
    </reaction>
</comment>
<dbReference type="AlphaFoldDB" id="A0A7C8GRI1"/>
<evidence type="ECO:0000313" key="10">
    <source>
        <dbReference type="Proteomes" id="UP000480246"/>
    </source>
</evidence>
<dbReference type="GO" id="GO:0003723">
    <property type="term" value="F:RNA binding"/>
    <property type="evidence" value="ECO:0007669"/>
    <property type="project" value="InterPro"/>
</dbReference>
<dbReference type="InterPro" id="IPR020103">
    <property type="entry name" value="PsdUridine_synth_cat_dom_sf"/>
</dbReference>
<evidence type="ECO:0000313" key="9">
    <source>
        <dbReference type="EMBL" id="KAB8127661.1"/>
    </source>
</evidence>
<dbReference type="Pfam" id="PF01416">
    <property type="entry name" value="PseudoU_synth_1"/>
    <property type="match status" value="2"/>
</dbReference>
<organism evidence="9 10">
    <name type="scientific">Gracilibacillus oryzae</name>
    <dbReference type="NCBI Taxonomy" id="1672701"/>
    <lineage>
        <taxon>Bacteria</taxon>
        <taxon>Bacillati</taxon>
        <taxon>Bacillota</taxon>
        <taxon>Bacilli</taxon>
        <taxon>Bacillales</taxon>
        <taxon>Bacillaceae</taxon>
        <taxon>Gracilibacillus</taxon>
    </lineage>
</organism>
<dbReference type="SUPFAM" id="SSF55120">
    <property type="entry name" value="Pseudouridine synthase"/>
    <property type="match status" value="1"/>
</dbReference>
<comment type="subunit">
    <text evidence="4">Homodimer.</text>
</comment>
<dbReference type="OrthoDB" id="9811823at2"/>
<dbReference type="Gene3D" id="3.30.70.580">
    <property type="entry name" value="Pseudouridine synthase I, catalytic domain, N-terminal subdomain"/>
    <property type="match status" value="1"/>
</dbReference>
<dbReference type="PANTHER" id="PTHR11142">
    <property type="entry name" value="PSEUDOURIDYLATE SYNTHASE"/>
    <property type="match status" value="1"/>
</dbReference>
<evidence type="ECO:0000256" key="5">
    <source>
        <dbReference type="PIRSR" id="PIRSR001430-1"/>
    </source>
</evidence>
<evidence type="ECO:0000256" key="3">
    <source>
        <dbReference type="ARBA" id="ARBA00023235"/>
    </source>
</evidence>
<evidence type="ECO:0000256" key="2">
    <source>
        <dbReference type="ARBA" id="ARBA00022694"/>
    </source>
</evidence>
<reference evidence="9 10" key="1">
    <citation type="submission" date="2019-10" db="EMBL/GenBank/DDBJ databases">
        <title>Gracilibacillus sp. nov. isolated from rice seeds.</title>
        <authorList>
            <person name="He S."/>
        </authorList>
    </citation>
    <scope>NUCLEOTIDE SEQUENCE [LARGE SCALE GENOMIC DNA]</scope>
    <source>
        <strain evidence="9 10">TD8</strain>
    </source>
</reference>
<dbReference type="EMBL" id="WEID01000089">
    <property type="protein sequence ID" value="KAB8127661.1"/>
    <property type="molecule type" value="Genomic_DNA"/>
</dbReference>
<evidence type="ECO:0000256" key="7">
    <source>
        <dbReference type="RuleBase" id="RU003792"/>
    </source>
</evidence>
<sequence>MRMKAIISYDGTQFSGYQVQPNKRTVQAAIESVLQKMHKGELVRVTASGRTDQGVHAVGQVLHFDTPLEIPSDGWKRALNTMLPADIEVRYVEQVSDQFHARFDVDGKEYRYFLSNEPERDLFKRHYQHHVRERLDTDAMEKACQLLIGTHDFTSFCAANSNVKGDKIRTIHHASLIKDGAQIAFQVRGNGFLYNMVRIIVGTLIEIGTGKRAAEDIVTIIDAKDRGNAGHTAPAQGLYLWKVDYKTNVDKLPNHP</sequence>
<evidence type="ECO:0000256" key="1">
    <source>
        <dbReference type="ARBA" id="ARBA00009375"/>
    </source>
</evidence>